<comment type="similarity">
    <text evidence="1 2">Belongs to the RNase T2 family.</text>
</comment>
<dbReference type="Proteomes" id="UP000736335">
    <property type="component" value="Unassembled WGS sequence"/>
</dbReference>
<organism evidence="4 5">
    <name type="scientific">Thelephora terrestris</name>
    <dbReference type="NCBI Taxonomy" id="56493"/>
    <lineage>
        <taxon>Eukaryota</taxon>
        <taxon>Fungi</taxon>
        <taxon>Dikarya</taxon>
        <taxon>Basidiomycota</taxon>
        <taxon>Agaricomycotina</taxon>
        <taxon>Agaricomycetes</taxon>
        <taxon>Thelephorales</taxon>
        <taxon>Thelephoraceae</taxon>
        <taxon>Thelephora</taxon>
    </lineage>
</organism>
<dbReference type="Pfam" id="PF00445">
    <property type="entry name" value="Ribonuclease_T2"/>
    <property type="match status" value="1"/>
</dbReference>
<reference evidence="4" key="2">
    <citation type="submission" date="2020-11" db="EMBL/GenBank/DDBJ databases">
        <authorList>
            <consortium name="DOE Joint Genome Institute"/>
            <person name="Kuo A."/>
            <person name="Miyauchi S."/>
            <person name="Kiss E."/>
            <person name="Drula E."/>
            <person name="Kohler A."/>
            <person name="Sanchez-Garcia M."/>
            <person name="Andreopoulos B."/>
            <person name="Barry K.W."/>
            <person name="Bonito G."/>
            <person name="Buee M."/>
            <person name="Carver A."/>
            <person name="Chen C."/>
            <person name="Cichocki N."/>
            <person name="Clum A."/>
            <person name="Culley D."/>
            <person name="Crous P.W."/>
            <person name="Fauchery L."/>
            <person name="Girlanda M."/>
            <person name="Hayes R."/>
            <person name="Keri Z."/>
            <person name="Labutti K."/>
            <person name="Lipzen A."/>
            <person name="Lombard V."/>
            <person name="Magnuson J."/>
            <person name="Maillard F."/>
            <person name="Morin E."/>
            <person name="Murat C."/>
            <person name="Nolan M."/>
            <person name="Ohm R."/>
            <person name="Pangilinan J."/>
            <person name="Pereira M."/>
            <person name="Perotto S."/>
            <person name="Peter M."/>
            <person name="Riley R."/>
            <person name="Sitrit Y."/>
            <person name="Stielow B."/>
            <person name="Szollosi G."/>
            <person name="Zifcakova L."/>
            <person name="Stursova M."/>
            <person name="Spatafora J.W."/>
            <person name="Tedersoo L."/>
            <person name="Vaario L.-M."/>
            <person name="Yamada A."/>
            <person name="Yan M."/>
            <person name="Wang P."/>
            <person name="Xu J."/>
            <person name="Bruns T."/>
            <person name="Baldrian P."/>
            <person name="Vilgalys R."/>
            <person name="Henrissat B."/>
            <person name="Grigoriev I.V."/>
            <person name="Hibbett D."/>
            <person name="Nagy L.G."/>
            <person name="Martin F.M."/>
        </authorList>
    </citation>
    <scope>NUCLEOTIDE SEQUENCE</scope>
    <source>
        <strain evidence="4">UH-Tt-Lm1</strain>
    </source>
</reference>
<dbReference type="PANTHER" id="PTHR11240:SF17">
    <property type="entry name" value="RIBONUCLEASE T2"/>
    <property type="match status" value="1"/>
</dbReference>
<dbReference type="SUPFAM" id="SSF55895">
    <property type="entry name" value="Ribonuclease Rh-like"/>
    <property type="match status" value="1"/>
</dbReference>
<reference evidence="4" key="1">
    <citation type="journal article" date="2020" name="Nat. Commun.">
        <title>Large-scale genome sequencing of mycorrhizal fungi provides insights into the early evolution of symbiotic traits.</title>
        <authorList>
            <person name="Miyauchi S."/>
            <person name="Kiss E."/>
            <person name="Kuo A."/>
            <person name="Drula E."/>
            <person name="Kohler A."/>
            <person name="Sanchez-Garcia M."/>
            <person name="Morin E."/>
            <person name="Andreopoulos B."/>
            <person name="Barry K.W."/>
            <person name="Bonito G."/>
            <person name="Buee M."/>
            <person name="Carver A."/>
            <person name="Chen C."/>
            <person name="Cichocki N."/>
            <person name="Clum A."/>
            <person name="Culley D."/>
            <person name="Crous P.W."/>
            <person name="Fauchery L."/>
            <person name="Girlanda M."/>
            <person name="Hayes R.D."/>
            <person name="Keri Z."/>
            <person name="LaButti K."/>
            <person name="Lipzen A."/>
            <person name="Lombard V."/>
            <person name="Magnuson J."/>
            <person name="Maillard F."/>
            <person name="Murat C."/>
            <person name="Nolan M."/>
            <person name="Ohm R.A."/>
            <person name="Pangilinan J."/>
            <person name="Pereira M.F."/>
            <person name="Perotto S."/>
            <person name="Peter M."/>
            <person name="Pfister S."/>
            <person name="Riley R."/>
            <person name="Sitrit Y."/>
            <person name="Stielow J.B."/>
            <person name="Szollosi G."/>
            <person name="Zifcakova L."/>
            <person name="Stursova M."/>
            <person name="Spatafora J.W."/>
            <person name="Tedersoo L."/>
            <person name="Vaario L.M."/>
            <person name="Yamada A."/>
            <person name="Yan M."/>
            <person name="Wang P."/>
            <person name="Xu J."/>
            <person name="Bruns T."/>
            <person name="Baldrian P."/>
            <person name="Vilgalys R."/>
            <person name="Dunand C."/>
            <person name="Henrissat B."/>
            <person name="Grigoriev I.V."/>
            <person name="Hibbett D."/>
            <person name="Nagy L.G."/>
            <person name="Martin F.M."/>
        </authorList>
    </citation>
    <scope>NUCLEOTIDE SEQUENCE</scope>
    <source>
        <strain evidence="4">UH-Tt-Lm1</strain>
    </source>
</reference>
<evidence type="ECO:0000256" key="1">
    <source>
        <dbReference type="ARBA" id="ARBA00007469"/>
    </source>
</evidence>
<evidence type="ECO:0000313" key="5">
    <source>
        <dbReference type="Proteomes" id="UP000736335"/>
    </source>
</evidence>
<dbReference type="GO" id="GO:0033897">
    <property type="term" value="F:ribonuclease T2 activity"/>
    <property type="evidence" value="ECO:0007669"/>
    <property type="project" value="InterPro"/>
</dbReference>
<dbReference type="AlphaFoldDB" id="A0A9P6L731"/>
<protein>
    <submittedName>
        <fullName evidence="4">Ribonuclease T2-like protein</fullName>
    </submittedName>
</protein>
<dbReference type="GO" id="GO:0003723">
    <property type="term" value="F:RNA binding"/>
    <property type="evidence" value="ECO:0007669"/>
    <property type="project" value="InterPro"/>
</dbReference>
<feature type="non-terminal residue" evidence="4">
    <location>
        <position position="1"/>
    </location>
</feature>
<accession>A0A9P6L731</accession>
<gene>
    <name evidence="4" type="ORF">BJ322DRAFT_1005457</name>
</gene>
<dbReference type="Gene3D" id="3.90.730.10">
    <property type="entry name" value="Ribonuclease T2-like"/>
    <property type="match status" value="1"/>
</dbReference>
<dbReference type="PANTHER" id="PTHR11240">
    <property type="entry name" value="RIBONUCLEASE T2"/>
    <property type="match status" value="1"/>
</dbReference>
<dbReference type="InterPro" id="IPR036430">
    <property type="entry name" value="RNase_T2-like_sf"/>
</dbReference>
<dbReference type="GO" id="GO:0005576">
    <property type="term" value="C:extracellular region"/>
    <property type="evidence" value="ECO:0007669"/>
    <property type="project" value="TreeGrafter"/>
</dbReference>
<keyword evidence="5" id="KW-1185">Reference proteome</keyword>
<dbReference type="OrthoDB" id="435754at2759"/>
<evidence type="ECO:0000256" key="2">
    <source>
        <dbReference type="RuleBase" id="RU004328"/>
    </source>
</evidence>
<proteinExistence type="inferred from homology"/>
<dbReference type="InterPro" id="IPR001568">
    <property type="entry name" value="RNase_T2-like"/>
</dbReference>
<dbReference type="EMBL" id="WIUZ02000006">
    <property type="protein sequence ID" value="KAF9786202.1"/>
    <property type="molecule type" value="Genomic_DNA"/>
</dbReference>
<name>A0A9P6L731_9AGAM</name>
<feature type="region of interest" description="Disordered" evidence="3">
    <location>
        <begin position="37"/>
        <end position="57"/>
    </location>
</feature>
<dbReference type="GO" id="GO:0006401">
    <property type="term" value="P:RNA catabolic process"/>
    <property type="evidence" value="ECO:0007669"/>
    <property type="project" value="TreeGrafter"/>
</dbReference>
<evidence type="ECO:0000313" key="4">
    <source>
        <dbReference type="EMBL" id="KAF9786202.1"/>
    </source>
</evidence>
<evidence type="ECO:0000256" key="3">
    <source>
        <dbReference type="SAM" id="MobiDB-lite"/>
    </source>
</evidence>
<comment type="caution">
    <text evidence="4">The sequence shown here is derived from an EMBL/GenBank/DDBJ whole genome shotgun (WGS) entry which is preliminary data.</text>
</comment>
<sequence>GLEGEGQILPEASWHGAWPDNCDGSYGQYRDFSRQYDPSPSPDVLPNSTTIPPYKGPGIDTLSDDLADMVYYYSMWINQGAPNADIWAHRPSEHGICTSTFDVTCYSNYQEHEEVVNFFETAIRGFQRYPTVPTYDLLVAYGITPSNDTTYQLANIQDALKAQTSAVPYIGCINDGTSLEEGHRQRTRGSFWIDNC</sequence>